<dbReference type="AlphaFoldDB" id="A0A9P8YHR5"/>
<dbReference type="GO" id="GO:0004521">
    <property type="term" value="F:RNA endonuclease activity"/>
    <property type="evidence" value="ECO:0007669"/>
    <property type="project" value="InterPro"/>
</dbReference>
<protein>
    <submittedName>
        <fullName evidence="4">Uncharacterized protein</fullName>
    </submittedName>
</protein>
<gene>
    <name evidence="4" type="ORF">B0I36DRAFT_359961</name>
</gene>
<evidence type="ECO:0000256" key="1">
    <source>
        <dbReference type="ARBA" id="ARBA00022722"/>
    </source>
</evidence>
<feature type="chain" id="PRO_5040427789" evidence="3">
    <location>
        <begin position="20"/>
        <end position="208"/>
    </location>
</feature>
<dbReference type="InterPro" id="IPR016191">
    <property type="entry name" value="Ribonuclease/ribotoxin"/>
</dbReference>
<comment type="caution">
    <text evidence="4">The sequence shown here is derived from an EMBL/GenBank/DDBJ whole genome shotgun (WGS) entry which is preliminary data.</text>
</comment>
<dbReference type="InterPro" id="IPR000026">
    <property type="entry name" value="N1-like"/>
</dbReference>
<dbReference type="GO" id="GO:0003723">
    <property type="term" value="F:RNA binding"/>
    <property type="evidence" value="ECO:0007669"/>
    <property type="project" value="InterPro"/>
</dbReference>
<keyword evidence="2" id="KW-0378">Hydrolase</keyword>
<keyword evidence="1" id="KW-0540">Nuclease</keyword>
<dbReference type="RefSeq" id="XP_046017506.1">
    <property type="nucleotide sequence ID" value="XM_046158218.1"/>
</dbReference>
<dbReference type="Gene3D" id="3.10.450.30">
    <property type="entry name" value="Microbial ribonucleases"/>
    <property type="match status" value="1"/>
</dbReference>
<evidence type="ECO:0000256" key="2">
    <source>
        <dbReference type="ARBA" id="ARBA00022801"/>
    </source>
</evidence>
<dbReference type="Pfam" id="PF00545">
    <property type="entry name" value="Ribonuclease"/>
    <property type="match status" value="1"/>
</dbReference>
<sequence length="208" mass="23002">MHKTFLRGVLLLGLPVCHAHLDAQHPLALPHADHYNEDLGPLDLDSPITTLKFSAPANGKQCTAQNTQYAFTNAELTDALEMAEACYDWNQGRVPKAPTCCEMSPGPNPTIRDDCCKYVRAKPPPKGYPSKFDNMGNKFPVQRPPNPKGQWPKSLWEFPLQPGSPTAWCGGAPGAVRLIMNDNYDYVGILVHDKEFVHPGYQGFVECV</sequence>
<dbReference type="SUPFAM" id="SSF53933">
    <property type="entry name" value="Microbial ribonucleases"/>
    <property type="match status" value="1"/>
</dbReference>
<dbReference type="Proteomes" id="UP000756346">
    <property type="component" value="Unassembled WGS sequence"/>
</dbReference>
<dbReference type="GO" id="GO:0016787">
    <property type="term" value="F:hydrolase activity"/>
    <property type="evidence" value="ECO:0007669"/>
    <property type="project" value="UniProtKB-KW"/>
</dbReference>
<name>A0A9P8YHR5_9PEZI</name>
<evidence type="ECO:0000313" key="4">
    <source>
        <dbReference type="EMBL" id="KAH7038385.1"/>
    </source>
</evidence>
<organism evidence="4 5">
    <name type="scientific">Microdochium trichocladiopsis</name>
    <dbReference type="NCBI Taxonomy" id="1682393"/>
    <lineage>
        <taxon>Eukaryota</taxon>
        <taxon>Fungi</taxon>
        <taxon>Dikarya</taxon>
        <taxon>Ascomycota</taxon>
        <taxon>Pezizomycotina</taxon>
        <taxon>Sordariomycetes</taxon>
        <taxon>Xylariomycetidae</taxon>
        <taxon>Xylariales</taxon>
        <taxon>Microdochiaceae</taxon>
        <taxon>Microdochium</taxon>
    </lineage>
</organism>
<reference evidence="4" key="1">
    <citation type="journal article" date="2021" name="Nat. Commun.">
        <title>Genetic determinants of endophytism in the Arabidopsis root mycobiome.</title>
        <authorList>
            <person name="Mesny F."/>
            <person name="Miyauchi S."/>
            <person name="Thiergart T."/>
            <person name="Pickel B."/>
            <person name="Atanasova L."/>
            <person name="Karlsson M."/>
            <person name="Huettel B."/>
            <person name="Barry K.W."/>
            <person name="Haridas S."/>
            <person name="Chen C."/>
            <person name="Bauer D."/>
            <person name="Andreopoulos W."/>
            <person name="Pangilinan J."/>
            <person name="LaButti K."/>
            <person name="Riley R."/>
            <person name="Lipzen A."/>
            <person name="Clum A."/>
            <person name="Drula E."/>
            <person name="Henrissat B."/>
            <person name="Kohler A."/>
            <person name="Grigoriev I.V."/>
            <person name="Martin F.M."/>
            <person name="Hacquard S."/>
        </authorList>
    </citation>
    <scope>NUCLEOTIDE SEQUENCE</scope>
    <source>
        <strain evidence="4">MPI-CAGE-CH-0230</strain>
    </source>
</reference>
<evidence type="ECO:0000256" key="3">
    <source>
        <dbReference type="SAM" id="SignalP"/>
    </source>
</evidence>
<keyword evidence="3" id="KW-0732">Signal</keyword>
<dbReference type="OrthoDB" id="5425539at2759"/>
<proteinExistence type="predicted"/>
<dbReference type="GeneID" id="70187764"/>
<feature type="signal peptide" evidence="3">
    <location>
        <begin position="1"/>
        <end position="19"/>
    </location>
</feature>
<dbReference type="EMBL" id="JAGTJQ010000002">
    <property type="protein sequence ID" value="KAH7038385.1"/>
    <property type="molecule type" value="Genomic_DNA"/>
</dbReference>
<evidence type="ECO:0000313" key="5">
    <source>
        <dbReference type="Proteomes" id="UP000756346"/>
    </source>
</evidence>
<keyword evidence="5" id="KW-1185">Reference proteome</keyword>
<accession>A0A9P8YHR5</accession>